<evidence type="ECO:0008006" key="9">
    <source>
        <dbReference type="Google" id="ProtNLM"/>
    </source>
</evidence>
<dbReference type="RefSeq" id="WP_130977464.1">
    <property type="nucleotide sequence ID" value="NZ_SISF01000025.1"/>
</dbReference>
<keyword evidence="4 6" id="KW-1133">Transmembrane helix</keyword>
<feature type="transmembrane region" description="Helical" evidence="6">
    <location>
        <begin position="382"/>
        <end position="403"/>
    </location>
</feature>
<keyword evidence="8" id="KW-1185">Reference proteome</keyword>
<evidence type="ECO:0000313" key="8">
    <source>
        <dbReference type="Proteomes" id="UP000294239"/>
    </source>
</evidence>
<evidence type="ECO:0000256" key="3">
    <source>
        <dbReference type="ARBA" id="ARBA00022692"/>
    </source>
</evidence>
<evidence type="ECO:0000256" key="5">
    <source>
        <dbReference type="ARBA" id="ARBA00023136"/>
    </source>
</evidence>
<evidence type="ECO:0000256" key="1">
    <source>
        <dbReference type="ARBA" id="ARBA00004651"/>
    </source>
</evidence>
<dbReference type="EMBL" id="SISF01000025">
    <property type="protein sequence ID" value="TBN15045.1"/>
    <property type="molecule type" value="Genomic_DNA"/>
</dbReference>
<sequence>MAARRKTAILLPLALLLANFLNMVGIVVLPKIIDPSQFALFSLASSSGLFLIAVLYEWNRITIMRYSVAVDPEEMSRRRSVLKRANIVTSIVLLVISIVAYSFSSNWYALVFSMACLFAVSQAMFEARQAFFRADFLDRNYAVSLVARALLGFSLLCAIGYLSNDAFFVMCGWAASYVVVLFFTRSLAGKSVPRPMDWKTLRFLLGFGVGVAMAAIANTLLSPLVRLLAAEFITLSDSGKLMLAMDISQKIVGVIGVSINILTLQATFRAREFGEHEVVRQRIGMQLSVVVATILPAVVGFIAVQDGFTFIFIPDAYRDVFLPNIAWCMVAAGLLGFRAFALDSIFIVLGRPYTGLVGPLVTAAVTIASVFALTSLEDPSALLFSKALCFGVLAGSISSIIVARRLFHFSLDLPNLVRITVAAITMYASIQLVRFDNAIVDFAASVAVGAFVYGAILLASNAFGSHKLLRLALARVKRGNVT</sequence>
<organism evidence="7 8">
    <name type="scientific">Agrobacterium cavarae</name>
    <dbReference type="NCBI Taxonomy" id="2528239"/>
    <lineage>
        <taxon>Bacteria</taxon>
        <taxon>Pseudomonadati</taxon>
        <taxon>Pseudomonadota</taxon>
        <taxon>Alphaproteobacteria</taxon>
        <taxon>Hyphomicrobiales</taxon>
        <taxon>Rhizobiaceae</taxon>
        <taxon>Rhizobium/Agrobacterium group</taxon>
        <taxon>Agrobacterium</taxon>
    </lineage>
</organism>
<dbReference type="PANTHER" id="PTHR30250:SF11">
    <property type="entry name" value="O-ANTIGEN TRANSPORTER-RELATED"/>
    <property type="match status" value="1"/>
</dbReference>
<proteinExistence type="predicted"/>
<evidence type="ECO:0000256" key="2">
    <source>
        <dbReference type="ARBA" id="ARBA00022475"/>
    </source>
</evidence>
<keyword evidence="3 6" id="KW-0812">Transmembrane</keyword>
<comment type="subcellular location">
    <subcellularLocation>
        <location evidence="1">Cell membrane</location>
        <topology evidence="1">Multi-pass membrane protein</topology>
    </subcellularLocation>
</comment>
<feature type="transmembrane region" description="Helical" evidence="6">
    <location>
        <begin position="415"/>
        <end position="433"/>
    </location>
</feature>
<comment type="caution">
    <text evidence="7">The sequence shown here is derived from an EMBL/GenBank/DDBJ whole genome shotgun (WGS) entry which is preliminary data.</text>
</comment>
<keyword evidence="2" id="KW-1003">Cell membrane</keyword>
<feature type="transmembrane region" description="Helical" evidence="6">
    <location>
        <begin position="40"/>
        <end position="58"/>
    </location>
</feature>
<evidence type="ECO:0000256" key="6">
    <source>
        <dbReference type="SAM" id="Phobius"/>
    </source>
</evidence>
<feature type="transmembrane region" description="Helical" evidence="6">
    <location>
        <begin position="107"/>
        <end position="125"/>
    </location>
</feature>
<dbReference type="PANTHER" id="PTHR30250">
    <property type="entry name" value="PST FAMILY PREDICTED COLANIC ACID TRANSPORTER"/>
    <property type="match status" value="1"/>
</dbReference>
<feature type="transmembrane region" description="Helical" evidence="6">
    <location>
        <begin position="85"/>
        <end position="101"/>
    </location>
</feature>
<dbReference type="GeneID" id="301040778"/>
<feature type="transmembrane region" description="Helical" evidence="6">
    <location>
        <begin position="283"/>
        <end position="304"/>
    </location>
</feature>
<evidence type="ECO:0000313" key="7">
    <source>
        <dbReference type="EMBL" id="TBN15045.1"/>
    </source>
</evidence>
<dbReference type="Proteomes" id="UP000294239">
    <property type="component" value="Unassembled WGS sequence"/>
</dbReference>
<reference evidence="7 8" key="1">
    <citation type="submission" date="2019-02" db="EMBL/GenBank/DDBJ databases">
        <title>Current taxonomic status of genus Agrobacterium and description of Agrobacterium cavarae sp. nov. isolated from maize roots.</title>
        <authorList>
            <person name="Flores-Felix J.D."/>
            <person name="Menendez E."/>
            <person name="Ramirez-Bahena M.H."/>
            <person name="Garcia-Fraile P."/>
            <person name="Velazquez E."/>
        </authorList>
    </citation>
    <scope>NUCLEOTIDE SEQUENCE [LARGE SCALE GENOMIC DNA]</scope>
    <source>
        <strain evidence="7 8">RZME10</strain>
    </source>
</reference>
<feature type="transmembrane region" description="Helical" evidence="6">
    <location>
        <begin position="200"/>
        <end position="221"/>
    </location>
</feature>
<feature type="transmembrane region" description="Helical" evidence="6">
    <location>
        <begin position="356"/>
        <end position="376"/>
    </location>
</feature>
<feature type="transmembrane region" description="Helical" evidence="6">
    <location>
        <begin position="324"/>
        <end position="349"/>
    </location>
</feature>
<dbReference type="InterPro" id="IPR050833">
    <property type="entry name" value="Poly_Biosynth_Transport"/>
</dbReference>
<keyword evidence="5 6" id="KW-0472">Membrane</keyword>
<gene>
    <name evidence="7" type="ORF">EYC79_06220</name>
</gene>
<feature type="transmembrane region" description="Helical" evidence="6">
    <location>
        <begin position="241"/>
        <end position="262"/>
    </location>
</feature>
<evidence type="ECO:0000256" key="4">
    <source>
        <dbReference type="ARBA" id="ARBA00022989"/>
    </source>
</evidence>
<feature type="transmembrane region" description="Helical" evidence="6">
    <location>
        <begin position="439"/>
        <end position="460"/>
    </location>
</feature>
<name>A0ABY1YC43_9HYPH</name>
<protein>
    <recommendedName>
        <fullName evidence="9">Polysaccharide biosynthesis protein</fullName>
    </recommendedName>
</protein>
<accession>A0ABY1YC43</accession>
<feature type="transmembrane region" description="Helical" evidence="6">
    <location>
        <begin position="167"/>
        <end position="188"/>
    </location>
</feature>
<feature type="transmembrane region" description="Helical" evidence="6">
    <location>
        <begin position="141"/>
        <end position="161"/>
    </location>
</feature>